<evidence type="ECO:0000256" key="1">
    <source>
        <dbReference type="SAM" id="MobiDB-lite"/>
    </source>
</evidence>
<evidence type="ECO:0000313" key="3">
    <source>
        <dbReference type="Proteomes" id="UP001604277"/>
    </source>
</evidence>
<accession>A0ABD1R6I0</accession>
<organism evidence="2 3">
    <name type="scientific">Forsythia ovata</name>
    <dbReference type="NCBI Taxonomy" id="205694"/>
    <lineage>
        <taxon>Eukaryota</taxon>
        <taxon>Viridiplantae</taxon>
        <taxon>Streptophyta</taxon>
        <taxon>Embryophyta</taxon>
        <taxon>Tracheophyta</taxon>
        <taxon>Spermatophyta</taxon>
        <taxon>Magnoliopsida</taxon>
        <taxon>eudicotyledons</taxon>
        <taxon>Gunneridae</taxon>
        <taxon>Pentapetalae</taxon>
        <taxon>asterids</taxon>
        <taxon>lamiids</taxon>
        <taxon>Lamiales</taxon>
        <taxon>Oleaceae</taxon>
        <taxon>Forsythieae</taxon>
        <taxon>Forsythia</taxon>
    </lineage>
</organism>
<gene>
    <name evidence="2" type="ORF">Fot_45468</name>
</gene>
<proteinExistence type="predicted"/>
<feature type="compositionally biased region" description="Basic and acidic residues" evidence="1">
    <location>
        <begin position="19"/>
        <end position="32"/>
    </location>
</feature>
<reference evidence="3" key="1">
    <citation type="submission" date="2024-07" db="EMBL/GenBank/DDBJ databases">
        <title>Two chromosome-level genome assemblies of Korean endemic species Abeliophyllum distichum and Forsythia ovata (Oleaceae).</title>
        <authorList>
            <person name="Jang H."/>
        </authorList>
    </citation>
    <scope>NUCLEOTIDE SEQUENCE [LARGE SCALE GENOMIC DNA]</scope>
</reference>
<protein>
    <submittedName>
        <fullName evidence="2">Uncharacterized protein</fullName>
    </submittedName>
</protein>
<sequence length="121" mass="13791">MSQKFVMFSLEKQPVFSVDDSRTSAHAHDDNTSPHSVNSKNRVQDNIKTDSILLENESIFSIQDYKIIATRETNSPKYSSDYIFWEKILEDDHDEINQSEDEGKAAGQECYAIGGTNRKVN</sequence>
<feature type="region of interest" description="Disordered" evidence="1">
    <location>
        <begin position="95"/>
        <end position="121"/>
    </location>
</feature>
<dbReference type="AlphaFoldDB" id="A0ABD1R6I0"/>
<keyword evidence="3" id="KW-1185">Reference proteome</keyword>
<comment type="caution">
    <text evidence="2">The sequence shown here is derived from an EMBL/GenBank/DDBJ whole genome shotgun (WGS) entry which is preliminary data.</text>
</comment>
<dbReference type="Proteomes" id="UP001604277">
    <property type="component" value="Unassembled WGS sequence"/>
</dbReference>
<evidence type="ECO:0000313" key="2">
    <source>
        <dbReference type="EMBL" id="KAL2484024.1"/>
    </source>
</evidence>
<feature type="region of interest" description="Disordered" evidence="1">
    <location>
        <begin position="17"/>
        <end position="44"/>
    </location>
</feature>
<dbReference type="EMBL" id="JBFOLJ010000013">
    <property type="protein sequence ID" value="KAL2484024.1"/>
    <property type="molecule type" value="Genomic_DNA"/>
</dbReference>
<name>A0ABD1R6I0_9LAMI</name>